<gene>
    <name evidence="2" type="ORF">DCR58_01720</name>
</gene>
<accession>A0A348WLS2</accession>
<sequence length="410" mass="46492">MNRLLRNRGMALPLYLALSTLLCLALLSVTQLGQHARRQFYLQSVADNAAMSAGVLMARQLNFAALLNRALIGNQVALAQWVGLHSWFNMMVSLINNSATVLSFVPVLTGPMVTLKRALKGIKLGTERGLSAVVMLHVAIIQAISALQTVLQHTLIAEIPFSIEDVVAAHDDRLEWDAFHGGGIVPFPALWWRLTQVESTRDKEQSAFFKTLVLKSRDPFSKKRTYNWLDTYALKIRRAGGSDLATRWNGEWNWHAIDTVSAHWRKYWAFGSMKERLPLAWGASAQYVRVKRWASLYGESEWINPWATWLGWQSMPRLKVKQPAFRFVRLQHKARLGADKIVIKVTDPESEQQAVAKAEVFFSRPNSLFPRSDSKHEKENLFNALWQTKLSPLSLIEQTVLGIQAYEKST</sequence>
<protein>
    <submittedName>
        <fullName evidence="2">Uncharacterized protein</fullName>
    </submittedName>
</protein>
<reference evidence="2 3" key="1">
    <citation type="journal article" date="2018" name="Nat. Biotechnol.">
        <title>A standardized bacterial taxonomy based on genome phylogeny substantially revises the tree of life.</title>
        <authorList>
            <person name="Parks D.H."/>
            <person name="Chuvochina M."/>
            <person name="Waite D.W."/>
            <person name="Rinke C."/>
            <person name="Skarshewski A."/>
            <person name="Chaumeil P.A."/>
            <person name="Hugenholtz P."/>
        </authorList>
    </citation>
    <scope>NUCLEOTIDE SEQUENCE [LARGE SCALE GENOMIC DNA]</scope>
    <source>
        <strain evidence="2">UBA9360</strain>
    </source>
</reference>
<dbReference type="STRING" id="314276.OS145_12719"/>
<keyword evidence="1" id="KW-0472">Membrane</keyword>
<keyword evidence="1" id="KW-0812">Transmembrane</keyword>
<name>A0A348WLS2_9GAMM</name>
<dbReference type="AlphaFoldDB" id="A0A348WLS2"/>
<feature type="transmembrane region" description="Helical" evidence="1">
    <location>
        <begin position="87"/>
        <end position="108"/>
    </location>
</feature>
<feature type="transmembrane region" description="Helical" evidence="1">
    <location>
        <begin position="129"/>
        <end position="151"/>
    </location>
</feature>
<evidence type="ECO:0000313" key="2">
    <source>
        <dbReference type="EMBL" id="HAR55484.1"/>
    </source>
</evidence>
<evidence type="ECO:0000313" key="3">
    <source>
        <dbReference type="Proteomes" id="UP000262878"/>
    </source>
</evidence>
<keyword evidence="1" id="KW-1133">Transmembrane helix</keyword>
<proteinExistence type="predicted"/>
<evidence type="ECO:0000256" key="1">
    <source>
        <dbReference type="SAM" id="Phobius"/>
    </source>
</evidence>
<dbReference type="Proteomes" id="UP000262878">
    <property type="component" value="Unassembled WGS sequence"/>
</dbReference>
<comment type="caution">
    <text evidence="2">The sequence shown here is derived from an EMBL/GenBank/DDBJ whole genome shotgun (WGS) entry which is preliminary data.</text>
</comment>
<dbReference type="RefSeq" id="WP_272978264.1">
    <property type="nucleotide sequence ID" value="NZ_DAIRLQ010000003.1"/>
</dbReference>
<organism evidence="2 3">
    <name type="scientific">Idiomarina baltica</name>
    <dbReference type="NCBI Taxonomy" id="190892"/>
    <lineage>
        <taxon>Bacteria</taxon>
        <taxon>Pseudomonadati</taxon>
        <taxon>Pseudomonadota</taxon>
        <taxon>Gammaproteobacteria</taxon>
        <taxon>Alteromonadales</taxon>
        <taxon>Idiomarinaceae</taxon>
        <taxon>Idiomarina</taxon>
    </lineage>
</organism>
<dbReference type="EMBL" id="DMUP01000041">
    <property type="protein sequence ID" value="HAR55484.1"/>
    <property type="molecule type" value="Genomic_DNA"/>
</dbReference>